<proteinExistence type="inferred from homology"/>
<dbReference type="OrthoDB" id="799938at2"/>
<dbReference type="EMBL" id="RIAR02000002">
    <property type="protein sequence ID" value="NSL91178.1"/>
    <property type="molecule type" value="Genomic_DNA"/>
</dbReference>
<dbReference type="InterPro" id="IPR000792">
    <property type="entry name" value="Tscrpt_reg_LuxR_C"/>
</dbReference>
<dbReference type="Pfam" id="PF08281">
    <property type="entry name" value="Sigma70_r4_2"/>
    <property type="match status" value="1"/>
</dbReference>
<dbReference type="NCBIfam" id="TIGR02937">
    <property type="entry name" value="sigma70-ECF"/>
    <property type="match status" value="1"/>
</dbReference>
<keyword evidence="3" id="KW-0731">Sigma factor</keyword>
<dbReference type="SUPFAM" id="SSF88946">
    <property type="entry name" value="Sigma2 domain of RNA polymerase sigma factors"/>
    <property type="match status" value="1"/>
</dbReference>
<comment type="similarity">
    <text evidence="1">Belongs to the sigma-70 factor family. ECF subfamily.</text>
</comment>
<gene>
    <name evidence="6" type="ORF">ECE50_030425</name>
</gene>
<keyword evidence="6" id="KW-0614">Plasmid</keyword>
<dbReference type="InterPro" id="IPR013324">
    <property type="entry name" value="RNA_pol_sigma_r3/r4-like"/>
</dbReference>
<dbReference type="GO" id="GO:0003677">
    <property type="term" value="F:DNA binding"/>
    <property type="evidence" value="ECO:0007669"/>
    <property type="project" value="InterPro"/>
</dbReference>
<organism evidence="6 7">
    <name type="scientific">Chitinophaga solisilvae</name>
    <dbReference type="NCBI Taxonomy" id="1233460"/>
    <lineage>
        <taxon>Bacteria</taxon>
        <taxon>Pseudomonadati</taxon>
        <taxon>Bacteroidota</taxon>
        <taxon>Chitinophagia</taxon>
        <taxon>Chitinophagales</taxon>
        <taxon>Chitinophagaceae</taxon>
        <taxon>Chitinophaga</taxon>
    </lineage>
</organism>
<reference evidence="6" key="1">
    <citation type="submission" date="2020-05" db="EMBL/GenBank/DDBJ databases">
        <title>Chitinophaga laudate sp. nov., isolated from a tropical peat swamp.</title>
        <authorList>
            <person name="Goh C.B.S."/>
            <person name="Lee M.S."/>
            <person name="Parimannan S."/>
            <person name="Pasbakhsh P."/>
            <person name="Yule C.M."/>
            <person name="Rajandas H."/>
            <person name="Loke S."/>
            <person name="Croft L."/>
            <person name="Tan J.B.L."/>
        </authorList>
    </citation>
    <scope>NUCLEOTIDE SEQUENCE</scope>
    <source>
        <strain evidence="6">Mgbs1</strain>
        <plasmid evidence="6">MgbsP1</plasmid>
    </source>
</reference>
<sequence>MNNHVRENESAILLSRVALGDEQAFTALFDQWHTFLATHIFRITASRQLAEEVVQDVFLKIWHNRATLTEITHIRAYLLTMSKNHALNALQKKVREYRQWEQWAREHTMVADQPDPSASMYSLIDDAIDKLSPRQKEIWLLHRHQRMTYQEIAAHLGIGRETVKTHLESAVRAISRHVRLQLAITTAAICMLQ</sequence>
<dbReference type="SUPFAM" id="SSF88659">
    <property type="entry name" value="Sigma3 and sigma4 domains of RNA polymerase sigma factors"/>
    <property type="match status" value="1"/>
</dbReference>
<evidence type="ECO:0000256" key="3">
    <source>
        <dbReference type="ARBA" id="ARBA00023082"/>
    </source>
</evidence>
<dbReference type="Gene3D" id="1.10.10.10">
    <property type="entry name" value="Winged helix-like DNA-binding domain superfamily/Winged helix DNA-binding domain"/>
    <property type="match status" value="1"/>
</dbReference>
<dbReference type="InterPro" id="IPR014284">
    <property type="entry name" value="RNA_pol_sigma-70_dom"/>
</dbReference>
<dbReference type="Pfam" id="PF04542">
    <property type="entry name" value="Sigma70_r2"/>
    <property type="match status" value="1"/>
</dbReference>
<evidence type="ECO:0000259" key="5">
    <source>
        <dbReference type="SMART" id="SM00421"/>
    </source>
</evidence>
<evidence type="ECO:0000256" key="1">
    <source>
        <dbReference type="ARBA" id="ARBA00010641"/>
    </source>
</evidence>
<dbReference type="InterPro" id="IPR013325">
    <property type="entry name" value="RNA_pol_sigma_r2"/>
</dbReference>
<dbReference type="Gene3D" id="1.10.1740.10">
    <property type="match status" value="1"/>
</dbReference>
<evidence type="ECO:0000313" key="7">
    <source>
        <dbReference type="Proteomes" id="UP000281028"/>
    </source>
</evidence>
<keyword evidence="7" id="KW-1185">Reference proteome</keyword>
<dbReference type="CDD" id="cd06171">
    <property type="entry name" value="Sigma70_r4"/>
    <property type="match status" value="1"/>
</dbReference>
<dbReference type="InterPro" id="IPR013249">
    <property type="entry name" value="RNA_pol_sigma70_r4_t2"/>
</dbReference>
<comment type="caution">
    <text evidence="6">The sequence shown here is derived from an EMBL/GenBank/DDBJ whole genome shotgun (WGS) entry which is preliminary data.</text>
</comment>
<accession>A0A9Q5GX94</accession>
<dbReference type="GO" id="GO:0006352">
    <property type="term" value="P:DNA-templated transcription initiation"/>
    <property type="evidence" value="ECO:0007669"/>
    <property type="project" value="InterPro"/>
</dbReference>
<name>A0A9Q5GX94_9BACT</name>
<dbReference type="GO" id="GO:0016987">
    <property type="term" value="F:sigma factor activity"/>
    <property type="evidence" value="ECO:0007669"/>
    <property type="project" value="UniProtKB-KW"/>
</dbReference>
<keyword evidence="2" id="KW-0805">Transcription regulation</keyword>
<dbReference type="PANTHER" id="PTHR43133">
    <property type="entry name" value="RNA POLYMERASE ECF-TYPE SIGMA FACTO"/>
    <property type="match status" value="1"/>
</dbReference>
<keyword evidence="4" id="KW-0804">Transcription</keyword>
<evidence type="ECO:0000313" key="6">
    <source>
        <dbReference type="EMBL" id="NSL91178.1"/>
    </source>
</evidence>
<geneLocation type="plasmid" evidence="6">
    <name>MgbsP1</name>
</geneLocation>
<dbReference type="Proteomes" id="UP000281028">
    <property type="component" value="Unassembled WGS sequence"/>
</dbReference>
<feature type="domain" description="HTH luxR-type" evidence="5">
    <location>
        <begin position="128"/>
        <end position="186"/>
    </location>
</feature>
<dbReference type="PANTHER" id="PTHR43133:SF46">
    <property type="entry name" value="RNA POLYMERASE SIGMA-70 FACTOR ECF SUBFAMILY"/>
    <property type="match status" value="1"/>
</dbReference>
<evidence type="ECO:0000256" key="4">
    <source>
        <dbReference type="ARBA" id="ARBA00023163"/>
    </source>
</evidence>
<dbReference type="SMART" id="SM00421">
    <property type="entry name" value="HTH_LUXR"/>
    <property type="match status" value="1"/>
</dbReference>
<dbReference type="InterPro" id="IPR039425">
    <property type="entry name" value="RNA_pol_sigma-70-like"/>
</dbReference>
<dbReference type="InterPro" id="IPR036388">
    <property type="entry name" value="WH-like_DNA-bd_sf"/>
</dbReference>
<dbReference type="InterPro" id="IPR007627">
    <property type="entry name" value="RNA_pol_sigma70_r2"/>
</dbReference>
<protein>
    <submittedName>
        <fullName evidence="6">Sigma-70 family RNA polymerase sigma factor</fullName>
    </submittedName>
</protein>
<evidence type="ECO:0000256" key="2">
    <source>
        <dbReference type="ARBA" id="ARBA00023015"/>
    </source>
</evidence>
<dbReference type="AlphaFoldDB" id="A0A9Q5GX94"/>